<keyword evidence="1" id="KW-0472">Membrane</keyword>
<name>A0AAV5CH95_ELECO</name>
<evidence type="ECO:0000313" key="2">
    <source>
        <dbReference type="EMBL" id="GJM97397.1"/>
    </source>
</evidence>
<organism evidence="2 3">
    <name type="scientific">Eleusine coracana subsp. coracana</name>
    <dbReference type="NCBI Taxonomy" id="191504"/>
    <lineage>
        <taxon>Eukaryota</taxon>
        <taxon>Viridiplantae</taxon>
        <taxon>Streptophyta</taxon>
        <taxon>Embryophyta</taxon>
        <taxon>Tracheophyta</taxon>
        <taxon>Spermatophyta</taxon>
        <taxon>Magnoliopsida</taxon>
        <taxon>Liliopsida</taxon>
        <taxon>Poales</taxon>
        <taxon>Poaceae</taxon>
        <taxon>PACMAD clade</taxon>
        <taxon>Chloridoideae</taxon>
        <taxon>Cynodonteae</taxon>
        <taxon>Eleusininae</taxon>
        <taxon>Eleusine</taxon>
    </lineage>
</organism>
<dbReference type="Proteomes" id="UP001054889">
    <property type="component" value="Unassembled WGS sequence"/>
</dbReference>
<proteinExistence type="predicted"/>
<reference evidence="2" key="2">
    <citation type="submission" date="2021-12" db="EMBL/GenBank/DDBJ databases">
        <title>Resequencing data analysis of finger millet.</title>
        <authorList>
            <person name="Hatakeyama M."/>
            <person name="Aluri S."/>
            <person name="Balachadran M.T."/>
            <person name="Sivarajan S.R."/>
            <person name="Poveda L."/>
            <person name="Shimizu-Inatsugi R."/>
            <person name="Schlapbach R."/>
            <person name="Sreeman S.M."/>
            <person name="Shimizu K.K."/>
        </authorList>
    </citation>
    <scope>NUCLEOTIDE SEQUENCE</scope>
</reference>
<reference evidence="2" key="1">
    <citation type="journal article" date="2018" name="DNA Res.">
        <title>Multiple hybrid de novo genome assembly of finger millet, an orphan allotetraploid crop.</title>
        <authorList>
            <person name="Hatakeyama M."/>
            <person name="Aluri S."/>
            <person name="Balachadran M.T."/>
            <person name="Sivarajan S.R."/>
            <person name="Patrignani A."/>
            <person name="Gruter S."/>
            <person name="Poveda L."/>
            <person name="Shimizu-Inatsugi R."/>
            <person name="Baeten J."/>
            <person name="Francoijs K.J."/>
            <person name="Nataraja K.N."/>
            <person name="Reddy Y.A.N."/>
            <person name="Phadnis S."/>
            <person name="Ravikumar R.L."/>
            <person name="Schlapbach R."/>
            <person name="Sreeman S.M."/>
            <person name="Shimizu K.K."/>
        </authorList>
    </citation>
    <scope>NUCLEOTIDE SEQUENCE</scope>
</reference>
<dbReference type="AlphaFoldDB" id="A0AAV5CH95"/>
<dbReference type="EMBL" id="BQKI01000007">
    <property type="protein sequence ID" value="GJM97397.1"/>
    <property type="molecule type" value="Genomic_DNA"/>
</dbReference>
<feature type="transmembrane region" description="Helical" evidence="1">
    <location>
        <begin position="47"/>
        <end position="65"/>
    </location>
</feature>
<comment type="caution">
    <text evidence="2">The sequence shown here is derived from an EMBL/GenBank/DDBJ whole genome shotgun (WGS) entry which is preliminary data.</text>
</comment>
<gene>
    <name evidence="2" type="primary">ga14321</name>
    <name evidence="2" type="ORF">PR202_ga14321</name>
</gene>
<feature type="transmembrane region" description="Helical" evidence="1">
    <location>
        <begin position="17"/>
        <end position="35"/>
    </location>
</feature>
<keyword evidence="1" id="KW-1133">Transmembrane helix</keyword>
<protein>
    <submittedName>
        <fullName evidence="2">Uncharacterized protein</fullName>
    </submittedName>
</protein>
<keyword evidence="3" id="KW-1185">Reference proteome</keyword>
<evidence type="ECO:0000256" key="1">
    <source>
        <dbReference type="SAM" id="Phobius"/>
    </source>
</evidence>
<evidence type="ECO:0000313" key="3">
    <source>
        <dbReference type="Proteomes" id="UP001054889"/>
    </source>
</evidence>
<accession>A0AAV5CH95</accession>
<sequence>MAVRYTCGQPSNNSSNIFFITWGVILGVLMVSSLKNSVKPGMTSLTMASRILFLIPGSGIFQSFLSAHRRPRHLDITDYVVIDFARELLHGETPTRKLLQYKMEIVDEEEELEALIQEWLRLSGPGPDMLELLHPFFLAELIDDFFFHLLPPLALLVLDLDQRGWLQ</sequence>
<keyword evidence="1" id="KW-0812">Transmembrane</keyword>